<dbReference type="InterPro" id="IPR013658">
    <property type="entry name" value="SGL"/>
</dbReference>
<organism evidence="4 5">
    <name type="scientific">Shewanella corallii</name>
    <dbReference type="NCBI Taxonomy" id="560080"/>
    <lineage>
        <taxon>Bacteria</taxon>
        <taxon>Pseudomonadati</taxon>
        <taxon>Pseudomonadota</taxon>
        <taxon>Gammaproteobacteria</taxon>
        <taxon>Alteromonadales</taxon>
        <taxon>Shewanellaceae</taxon>
        <taxon>Shewanella</taxon>
    </lineage>
</organism>
<evidence type="ECO:0000313" key="4">
    <source>
        <dbReference type="EMBL" id="MCL2913505.1"/>
    </source>
</evidence>
<proteinExistence type="predicted"/>
<protein>
    <submittedName>
        <fullName evidence="4">SMP-30/gluconolactonase/LRE family protein</fullName>
    </submittedName>
</protein>
<gene>
    <name evidence="4" type="ORF">L2725_06845</name>
</gene>
<dbReference type="PANTHER" id="PTHR47572">
    <property type="entry name" value="LIPOPROTEIN-RELATED"/>
    <property type="match status" value="1"/>
</dbReference>
<name>A0ABT0N5S1_9GAMM</name>
<dbReference type="RefSeq" id="WP_249248254.1">
    <property type="nucleotide sequence ID" value="NZ_JAKIKT010000002.1"/>
</dbReference>
<feature type="domain" description="SMP-30/Gluconolactonase/LRE-like region" evidence="3">
    <location>
        <begin position="82"/>
        <end position="355"/>
    </location>
</feature>
<dbReference type="EMBL" id="JAKIKT010000002">
    <property type="protein sequence ID" value="MCL2913505.1"/>
    <property type="molecule type" value="Genomic_DNA"/>
</dbReference>
<evidence type="ECO:0000256" key="1">
    <source>
        <dbReference type="ARBA" id="ARBA00022801"/>
    </source>
</evidence>
<sequence>MFFSPCMSNKLTLIVAIGTVFSVSSCANVITTKVTNIVTPSSYINADYCPAGAENLQLDLTNVSLKREQHIPLMYQGYNNIEGPVWHDGALYYSNLGSHHPDENGFELSNQATIWRWVMGEKPQIWMPDTVAGTNGLALDSKGNLVAARQLDGSISYIDWQTKQVTPIVTTYQKKRFNSPNDLAISHDNTIYFTDPNWNVPSNIRPVDVQGGGAPGSAEEGERIYRVTADGKVYATAVTELVPALRDKPNGIMLSLDQQQILVGGLQGLWVFDLNSGEVVNPQQLFDTPIDGLGKDCSGNIYVTTTRELPARNDGQVVVVLDRNYKEVGTLNVPGVQIVTNVAFGGDDGKTLFVTGLTALMDGDNLRLCGDKPCLEAGIYTTTLNVPGFPY</sequence>
<keyword evidence="5" id="KW-1185">Reference proteome</keyword>
<dbReference type="SUPFAM" id="SSF63829">
    <property type="entry name" value="Calcium-dependent phosphotriesterase"/>
    <property type="match status" value="1"/>
</dbReference>
<feature type="signal peptide" evidence="2">
    <location>
        <begin position="1"/>
        <end position="27"/>
    </location>
</feature>
<dbReference type="Pfam" id="PF08450">
    <property type="entry name" value="SGL"/>
    <property type="match status" value="1"/>
</dbReference>
<dbReference type="InterPro" id="IPR011042">
    <property type="entry name" value="6-blade_b-propeller_TolB-like"/>
</dbReference>
<keyword evidence="2" id="KW-0732">Signal</keyword>
<evidence type="ECO:0000259" key="3">
    <source>
        <dbReference type="Pfam" id="PF08450"/>
    </source>
</evidence>
<dbReference type="InterPro" id="IPR051262">
    <property type="entry name" value="SMP-30/CGR1_Lactonase"/>
</dbReference>
<evidence type="ECO:0000256" key="2">
    <source>
        <dbReference type="SAM" id="SignalP"/>
    </source>
</evidence>
<evidence type="ECO:0000313" key="5">
    <source>
        <dbReference type="Proteomes" id="UP001202831"/>
    </source>
</evidence>
<reference evidence="4 5" key="1">
    <citation type="submission" date="2022-01" db="EMBL/GenBank/DDBJ databases">
        <title>Whole genome-based taxonomy of the Shewanellaceae.</title>
        <authorList>
            <person name="Martin-Rodriguez A.J."/>
        </authorList>
    </citation>
    <scope>NUCLEOTIDE SEQUENCE [LARGE SCALE GENOMIC DNA]</scope>
    <source>
        <strain evidence="4 5">DSM 21332</strain>
    </source>
</reference>
<comment type="caution">
    <text evidence="4">The sequence shown here is derived from an EMBL/GenBank/DDBJ whole genome shotgun (WGS) entry which is preliminary data.</text>
</comment>
<dbReference type="Gene3D" id="2.120.10.30">
    <property type="entry name" value="TolB, C-terminal domain"/>
    <property type="match status" value="1"/>
</dbReference>
<keyword evidence="1" id="KW-0378">Hydrolase</keyword>
<accession>A0ABT0N5S1</accession>
<dbReference type="Proteomes" id="UP001202831">
    <property type="component" value="Unassembled WGS sequence"/>
</dbReference>
<dbReference type="PANTHER" id="PTHR47572:SF4">
    <property type="entry name" value="LACTONASE DRP35"/>
    <property type="match status" value="1"/>
</dbReference>
<feature type="chain" id="PRO_5045641394" evidence="2">
    <location>
        <begin position="28"/>
        <end position="391"/>
    </location>
</feature>